<evidence type="ECO:0000313" key="1">
    <source>
        <dbReference type="EMBL" id="EAU90578.2"/>
    </source>
</evidence>
<reference evidence="1 2" key="1">
    <citation type="journal article" date="2010" name="Proc. Natl. Acad. Sci. U.S.A.">
        <title>Insights into evolution of multicellular fungi from the assembled chromosomes of the mushroom Coprinopsis cinerea (Coprinus cinereus).</title>
        <authorList>
            <person name="Stajich J.E."/>
            <person name="Wilke S.K."/>
            <person name="Ahren D."/>
            <person name="Au C.H."/>
            <person name="Birren B.W."/>
            <person name="Borodovsky M."/>
            <person name="Burns C."/>
            <person name="Canback B."/>
            <person name="Casselton L.A."/>
            <person name="Cheng C.K."/>
            <person name="Deng J."/>
            <person name="Dietrich F.S."/>
            <person name="Fargo D.C."/>
            <person name="Farman M.L."/>
            <person name="Gathman A.C."/>
            <person name="Goldberg J."/>
            <person name="Guigo R."/>
            <person name="Hoegger P.J."/>
            <person name="Hooker J.B."/>
            <person name="Huggins A."/>
            <person name="James T.Y."/>
            <person name="Kamada T."/>
            <person name="Kilaru S."/>
            <person name="Kodira C."/>
            <person name="Kues U."/>
            <person name="Kupfer D."/>
            <person name="Kwan H.S."/>
            <person name="Lomsadze A."/>
            <person name="Li W."/>
            <person name="Lilly W.W."/>
            <person name="Ma L.J."/>
            <person name="Mackey A.J."/>
            <person name="Manning G."/>
            <person name="Martin F."/>
            <person name="Muraguchi H."/>
            <person name="Natvig D.O."/>
            <person name="Palmerini H."/>
            <person name="Ramesh M.A."/>
            <person name="Rehmeyer C.J."/>
            <person name="Roe B.A."/>
            <person name="Shenoy N."/>
            <person name="Stanke M."/>
            <person name="Ter-Hovhannisyan V."/>
            <person name="Tunlid A."/>
            <person name="Velagapudi R."/>
            <person name="Vision T.J."/>
            <person name="Zeng Q."/>
            <person name="Zolan M.E."/>
            <person name="Pukkila P.J."/>
        </authorList>
    </citation>
    <scope>NUCLEOTIDE SEQUENCE [LARGE SCALE GENOMIC DNA]</scope>
    <source>
        <strain evidence="2">Okayama-7 / 130 / ATCC MYA-4618 / FGSC 9003</strain>
    </source>
</reference>
<dbReference type="Proteomes" id="UP000001861">
    <property type="component" value="Unassembled WGS sequence"/>
</dbReference>
<evidence type="ECO:0000313" key="2">
    <source>
        <dbReference type="Proteomes" id="UP000001861"/>
    </source>
</evidence>
<dbReference type="VEuPathDB" id="FungiDB:CC1G_00962"/>
<proteinExistence type="predicted"/>
<comment type="caution">
    <text evidence="1">The sequence shown here is derived from an EMBL/GenBank/DDBJ whole genome shotgun (WGS) entry which is preliminary data.</text>
</comment>
<dbReference type="AlphaFoldDB" id="A8N987"/>
<dbReference type="KEGG" id="cci:CC1G_00962"/>
<dbReference type="GeneID" id="6007887"/>
<dbReference type="EMBL" id="AACS02000007">
    <property type="protein sequence ID" value="EAU90578.2"/>
    <property type="molecule type" value="Genomic_DNA"/>
</dbReference>
<accession>A8N987</accession>
<name>A8N987_COPC7</name>
<dbReference type="InParanoid" id="A8N987"/>
<protein>
    <submittedName>
        <fullName evidence="1">Uncharacterized protein</fullName>
    </submittedName>
</protein>
<dbReference type="HOGENOM" id="CLU_538625_0_0_1"/>
<dbReference type="OrthoDB" id="2745898at2759"/>
<dbReference type="RefSeq" id="XP_001831415.2">
    <property type="nucleotide sequence ID" value="XM_001831363.2"/>
</dbReference>
<sequence length="506" mass="57633">MSTQSTPVDLQPATLPLEILNAIIEELTDDKRALASCGLLNSECYLISRKLLFNRITIDTTDRCNQFHSLILAQPILSSFVRHLTLESRVENTIVVKARLGWKDLISLIRGRRRNRVRFIHSRFLASPSTIPEVLARMEALESITVTGHYGHYRSSLPWTKVDSKAQVALYRAFAYPSIRHITLEWLSEWPLIPFIRYGHLETLSIQDVTQNPAEKDPSLPLSFPTVSGATKREYLRLKNLHILLEEDSIDILQLLASAWAQGPRDLALSEQIQFTATYQQSVYLYANRRAWSRMPQAFLGSVGSYCITSPGPPEDLLAQRSRYLRRPLRSITYPGIYPAPPDLPDPLGIYQFPNITHLQVVLYLVNPFRLGPHPTWPERCPLYELSKSLRNGNLPKLRNFQLKFLVNLNLSEDQPVSEVAGLPYRQPEKLKDFGWAGMDAALTNRAAYPRLATFSMEFQMRTEVSETTDMAAWRSVIAGLAAELPRCRARFEDSFQILVTGNGWQ</sequence>
<organism evidence="1 2">
    <name type="scientific">Coprinopsis cinerea (strain Okayama-7 / 130 / ATCC MYA-4618 / FGSC 9003)</name>
    <name type="common">Inky cap fungus</name>
    <name type="synonym">Hormographiella aspergillata</name>
    <dbReference type="NCBI Taxonomy" id="240176"/>
    <lineage>
        <taxon>Eukaryota</taxon>
        <taxon>Fungi</taxon>
        <taxon>Dikarya</taxon>
        <taxon>Basidiomycota</taxon>
        <taxon>Agaricomycotina</taxon>
        <taxon>Agaricomycetes</taxon>
        <taxon>Agaricomycetidae</taxon>
        <taxon>Agaricales</taxon>
        <taxon>Agaricineae</taxon>
        <taxon>Psathyrellaceae</taxon>
        <taxon>Coprinopsis</taxon>
    </lineage>
</organism>
<keyword evidence="2" id="KW-1185">Reference proteome</keyword>
<gene>
    <name evidence="1" type="ORF">CC1G_00962</name>
</gene>